<protein>
    <submittedName>
        <fullName evidence="1">Uncharacterized protein</fullName>
    </submittedName>
</protein>
<reference evidence="1 2" key="1">
    <citation type="submission" date="2009-04" db="EMBL/GenBank/DDBJ databases">
        <authorList>
            <person name="Weinstock G."/>
            <person name="Sodergren E."/>
            <person name="Clifton S."/>
            <person name="Fulton L."/>
            <person name="Fulton B."/>
            <person name="Courtney L."/>
            <person name="Fronick C."/>
            <person name="Harrison M."/>
            <person name="Strong C."/>
            <person name="Farmer C."/>
            <person name="Delahaunty K."/>
            <person name="Markovic C."/>
            <person name="Hall O."/>
            <person name="Minx P."/>
            <person name="Tomlinson C."/>
            <person name="Mitreva M."/>
            <person name="Nelson J."/>
            <person name="Hou S."/>
            <person name="Wollam A."/>
            <person name="Pepin K.H."/>
            <person name="Johnson M."/>
            <person name="Bhonagiri V."/>
            <person name="Nash W.E."/>
            <person name="Warren W."/>
            <person name="Chinwalla A."/>
            <person name="Mardis E.R."/>
            <person name="Wilson R.K."/>
        </authorList>
    </citation>
    <scope>NUCLEOTIDE SEQUENCE [LARGE SCALE GENOMIC DNA]</scope>
    <source>
        <strain evidence="1 2">DSM 13280</strain>
    </source>
</reference>
<proteinExistence type="predicted"/>
<comment type="caution">
    <text evidence="1">The sequence shown here is derived from an EMBL/GenBank/DDBJ whole genome shotgun (WGS) entry which is preliminary data.</text>
</comment>
<organism evidence="1 2">
    <name type="scientific">Collinsella intestinalis DSM 13280</name>
    <dbReference type="NCBI Taxonomy" id="521003"/>
    <lineage>
        <taxon>Bacteria</taxon>
        <taxon>Bacillati</taxon>
        <taxon>Actinomycetota</taxon>
        <taxon>Coriobacteriia</taxon>
        <taxon>Coriobacteriales</taxon>
        <taxon>Coriobacteriaceae</taxon>
        <taxon>Collinsella</taxon>
    </lineage>
</organism>
<dbReference type="Proteomes" id="UP000003295">
    <property type="component" value="Unassembled WGS sequence"/>
</dbReference>
<evidence type="ECO:0000313" key="2">
    <source>
        <dbReference type="Proteomes" id="UP000003295"/>
    </source>
</evidence>
<sequence length="67" mass="7503">MTVRPLLSAFIAANVEAAARRLRFLVSLHMGQSKLRAPRQNSVHLSTISVRKNSRKVHRISKSAPKI</sequence>
<name>C4FA41_9ACTN</name>
<dbReference type="AlphaFoldDB" id="C4FA41"/>
<accession>C4FA41</accession>
<gene>
    <name evidence="1" type="ORF">COLINT_02933</name>
</gene>
<evidence type="ECO:0000313" key="1">
    <source>
        <dbReference type="EMBL" id="EEP44350.1"/>
    </source>
</evidence>
<dbReference type="HOGENOM" id="CLU_2805056_0_0_11"/>
<dbReference type="EMBL" id="ABXH02000016">
    <property type="protein sequence ID" value="EEP44350.1"/>
    <property type="molecule type" value="Genomic_DNA"/>
</dbReference>